<evidence type="ECO:0000313" key="1">
    <source>
        <dbReference type="EMBL" id="OGD91892.1"/>
    </source>
</evidence>
<dbReference type="Pfam" id="PF05635">
    <property type="entry name" value="23S_rRNA_IVP"/>
    <property type="match status" value="1"/>
</dbReference>
<proteinExistence type="predicted"/>
<dbReference type="PANTHER" id="PTHR38471">
    <property type="entry name" value="FOUR HELIX BUNDLE PROTEIN"/>
    <property type="match status" value="1"/>
</dbReference>
<evidence type="ECO:0008006" key="3">
    <source>
        <dbReference type="Google" id="ProtNLM"/>
    </source>
</evidence>
<dbReference type="Gene3D" id="1.20.1440.60">
    <property type="entry name" value="23S rRNA-intervening sequence"/>
    <property type="match status" value="1"/>
</dbReference>
<accession>A0A1F5GJ63</accession>
<dbReference type="InterPro" id="IPR036583">
    <property type="entry name" value="23S_rRNA_IVS_sf"/>
</dbReference>
<dbReference type="SUPFAM" id="SSF158446">
    <property type="entry name" value="IVS-encoded protein-like"/>
    <property type="match status" value="1"/>
</dbReference>
<dbReference type="InterPro" id="IPR012657">
    <property type="entry name" value="23S_rRNA-intervening_sequence"/>
</dbReference>
<organism evidence="1 2">
    <name type="scientific">Candidatus Curtissbacteria bacterium RIFCSPHIGHO2_02_FULL_40_17</name>
    <dbReference type="NCBI Taxonomy" id="1797715"/>
    <lineage>
        <taxon>Bacteria</taxon>
        <taxon>Candidatus Curtissiibacteriota</taxon>
    </lineage>
</organism>
<dbReference type="Proteomes" id="UP000178492">
    <property type="component" value="Unassembled WGS sequence"/>
</dbReference>
<sequence length="123" mass="14189">MGKIKSYEDLFVFQKADDLAVRIYEVTTAFPKHELYGLVSQMRRAAVSVPSNIVEGFTSHTRKEYVHFLRIAWGSLAELEYQIKFSKRIGYLKEKKVIDELVERTTEIGKMLNGLISKLKTSN</sequence>
<comment type="caution">
    <text evidence="1">The sequence shown here is derived from an EMBL/GenBank/DDBJ whole genome shotgun (WGS) entry which is preliminary data.</text>
</comment>
<protein>
    <recommendedName>
        <fullName evidence="3">Four helix bundle protein</fullName>
    </recommendedName>
</protein>
<dbReference type="PANTHER" id="PTHR38471:SF2">
    <property type="entry name" value="FOUR HELIX BUNDLE PROTEIN"/>
    <property type="match status" value="1"/>
</dbReference>
<evidence type="ECO:0000313" key="2">
    <source>
        <dbReference type="Proteomes" id="UP000178492"/>
    </source>
</evidence>
<dbReference type="AlphaFoldDB" id="A0A1F5GJ63"/>
<dbReference type="STRING" id="1797715.A3D81_00455"/>
<gene>
    <name evidence="1" type="ORF">A3D81_00455</name>
</gene>
<dbReference type="CDD" id="cd16377">
    <property type="entry name" value="23S_rRNA_IVP_like"/>
    <property type="match status" value="1"/>
</dbReference>
<reference evidence="1 2" key="1">
    <citation type="journal article" date="2016" name="Nat. Commun.">
        <title>Thousands of microbial genomes shed light on interconnected biogeochemical processes in an aquifer system.</title>
        <authorList>
            <person name="Anantharaman K."/>
            <person name="Brown C.T."/>
            <person name="Hug L.A."/>
            <person name="Sharon I."/>
            <person name="Castelle C.J."/>
            <person name="Probst A.J."/>
            <person name="Thomas B.C."/>
            <person name="Singh A."/>
            <person name="Wilkins M.J."/>
            <person name="Karaoz U."/>
            <person name="Brodie E.L."/>
            <person name="Williams K.H."/>
            <person name="Hubbard S.S."/>
            <person name="Banfield J.F."/>
        </authorList>
    </citation>
    <scope>NUCLEOTIDE SEQUENCE [LARGE SCALE GENOMIC DNA]</scope>
</reference>
<dbReference type="EMBL" id="MFBE01000007">
    <property type="protein sequence ID" value="OGD91892.1"/>
    <property type="molecule type" value="Genomic_DNA"/>
</dbReference>
<dbReference type="NCBIfam" id="TIGR02436">
    <property type="entry name" value="four helix bundle protein"/>
    <property type="match status" value="1"/>
</dbReference>
<name>A0A1F5GJ63_9BACT</name>